<dbReference type="Pfam" id="PF02879">
    <property type="entry name" value="PGM_PMM_II"/>
    <property type="match status" value="1"/>
</dbReference>
<dbReference type="PRINTS" id="PR00509">
    <property type="entry name" value="PGMPMM"/>
</dbReference>
<evidence type="ECO:0000256" key="4">
    <source>
        <dbReference type="ARBA" id="ARBA00022723"/>
    </source>
</evidence>
<dbReference type="CDD" id="cd05799">
    <property type="entry name" value="PGM2"/>
    <property type="match status" value="1"/>
</dbReference>
<comment type="similarity">
    <text evidence="2 7">Belongs to the phosphohexose mutase family.</text>
</comment>
<protein>
    <submittedName>
        <fullName evidence="11">Alpha-phosphoglucomutase</fullName>
        <ecNumber evidence="11">5.4.2.2</ecNumber>
    </submittedName>
</protein>
<dbReference type="GO" id="GO:0008973">
    <property type="term" value="F:phosphopentomutase activity"/>
    <property type="evidence" value="ECO:0007669"/>
    <property type="project" value="TreeGrafter"/>
</dbReference>
<dbReference type="STRING" id="572544.Ilyop_0255"/>
<feature type="domain" description="Alpha-D-phosphohexomutase alpha/beta/alpha" evidence="8">
    <location>
        <begin position="45"/>
        <end position="181"/>
    </location>
</feature>
<evidence type="ECO:0000259" key="9">
    <source>
        <dbReference type="Pfam" id="PF02879"/>
    </source>
</evidence>
<dbReference type="EMBL" id="CP002281">
    <property type="protein sequence ID" value="ADO82044.1"/>
    <property type="molecule type" value="Genomic_DNA"/>
</dbReference>
<dbReference type="OrthoDB" id="9806956at2"/>
<reference evidence="11 12" key="1">
    <citation type="journal article" date="2010" name="Stand. Genomic Sci.">
        <title>Complete genome sequence of Ilyobacter polytropus type strain (CuHbu1).</title>
        <authorList>
            <person name="Sikorski J."/>
            <person name="Chertkov O."/>
            <person name="Lapidus A."/>
            <person name="Nolan M."/>
            <person name="Lucas S."/>
            <person name="Del Rio T.G."/>
            <person name="Tice H."/>
            <person name="Cheng J.F."/>
            <person name="Tapia R."/>
            <person name="Han C."/>
            <person name="Goodwin L."/>
            <person name="Pitluck S."/>
            <person name="Liolios K."/>
            <person name="Ivanova N."/>
            <person name="Mavromatis K."/>
            <person name="Mikhailova N."/>
            <person name="Pati A."/>
            <person name="Chen A."/>
            <person name="Palaniappan K."/>
            <person name="Land M."/>
            <person name="Hauser L."/>
            <person name="Chang Y.J."/>
            <person name="Jeffries C.D."/>
            <person name="Brambilla E."/>
            <person name="Yasawong M."/>
            <person name="Rohde M."/>
            <person name="Pukall R."/>
            <person name="Spring S."/>
            <person name="Goker M."/>
            <person name="Woyke T."/>
            <person name="Bristow J."/>
            <person name="Eisen J.A."/>
            <person name="Markowitz V."/>
            <person name="Hugenholtz P."/>
            <person name="Kyrpides N.C."/>
            <person name="Klenk H.P."/>
        </authorList>
    </citation>
    <scope>NUCLEOTIDE SEQUENCE [LARGE SCALE GENOMIC DNA]</scope>
    <source>
        <strain evidence="12">ATCC 51220 / DSM 2926 / LMG 16218 / CuHBu1</strain>
    </source>
</reference>
<gene>
    <name evidence="11" type="ordered locus">Ilyop_0255</name>
</gene>
<accession>E3HAH0</accession>
<evidence type="ECO:0000313" key="11">
    <source>
        <dbReference type="EMBL" id="ADO82044.1"/>
    </source>
</evidence>
<keyword evidence="6 11" id="KW-0413">Isomerase</keyword>
<dbReference type="eggNOG" id="COG1109">
    <property type="taxonomic scope" value="Bacteria"/>
</dbReference>
<evidence type="ECO:0000259" key="10">
    <source>
        <dbReference type="Pfam" id="PF02880"/>
    </source>
</evidence>
<dbReference type="InterPro" id="IPR016066">
    <property type="entry name" value="A-D-PHexomutase_CS"/>
</dbReference>
<evidence type="ECO:0000256" key="7">
    <source>
        <dbReference type="RuleBase" id="RU004326"/>
    </source>
</evidence>
<dbReference type="PANTHER" id="PTHR45745:SF1">
    <property type="entry name" value="PHOSPHOGLUCOMUTASE 2B-RELATED"/>
    <property type="match status" value="1"/>
</dbReference>
<dbReference type="EC" id="5.4.2.2" evidence="11"/>
<dbReference type="InterPro" id="IPR005841">
    <property type="entry name" value="Alpha-D-phosphohexomutase_SF"/>
</dbReference>
<dbReference type="InterPro" id="IPR005844">
    <property type="entry name" value="A-D-PHexomutase_a/b/a-I"/>
</dbReference>
<comment type="cofactor">
    <cofactor evidence="1">
        <name>Mg(2+)</name>
        <dbReference type="ChEBI" id="CHEBI:18420"/>
    </cofactor>
</comment>
<dbReference type="InterPro" id="IPR036900">
    <property type="entry name" value="A-D-PHexomutase_C_sf"/>
</dbReference>
<dbReference type="InterPro" id="IPR016055">
    <property type="entry name" value="A-D-PHexomutase_a/b/a-I/II/III"/>
</dbReference>
<name>E3HAH0_ILYPC</name>
<dbReference type="InterPro" id="IPR005846">
    <property type="entry name" value="A-D-PHexomutase_a/b/a-III"/>
</dbReference>
<organism evidence="11 12">
    <name type="scientific">Ilyobacter polytropus (strain ATCC 51220 / DSM 2926 / LMG 16218 / CuHBu1)</name>
    <dbReference type="NCBI Taxonomy" id="572544"/>
    <lineage>
        <taxon>Bacteria</taxon>
        <taxon>Fusobacteriati</taxon>
        <taxon>Fusobacteriota</taxon>
        <taxon>Fusobacteriia</taxon>
        <taxon>Fusobacteriales</taxon>
        <taxon>Fusobacteriaceae</taxon>
        <taxon>Ilyobacter</taxon>
    </lineage>
</organism>
<dbReference type="Gene3D" id="3.30.310.50">
    <property type="entry name" value="Alpha-D-phosphohexomutase, C-terminal domain"/>
    <property type="match status" value="1"/>
</dbReference>
<sequence>MDANIWKKFENWSSSDYIDAEDREELKQIKDNTKEVEDRFYTDLEFGTGGMRGIRGVGTNRINKYIVKKAAQGIANYMLKMDAEAAVDRGVVIAYDCRIGSYEYSLNMALVFAANGIKTNLFESLRSTPELSFAVRELGTMVGVMVTASHNPKEYNGFKVYWEDGGQVVEPHATEIVKEVYAVESFDDIKAMTQKEAEEKGLLKFVGKSVDDKYIEAIKKEVINTDIPGKKEFKIVYSPLHGTGKRPVQRVMKEIGFDSLYTVAEQEEPDGTFPTCDYANPEDPAVFKLGIELAEKMGSKLCMANDPDADRIGIAVKRKNGEWVYPNGNQVGLLLMNYILENKKDIPENGAVISTVVSTPMLDVVAADKGVKMFRTLTGFKYIGEKILEFETGKIDGTYLFGFEESYGYLVGTHARDKDAIVSTMLIAEMAAYYESKGTSVIEELEKLYDKYGWYKEGIQAITMSGKEGAEKIQNIMKSLRENMPVEVLGKKVKKVRDFQLQKDYDKEAGKEYPIELPKSNVIQMILEDDTHITARPSGTEPKIKYYYGINAKTEAESEKKLENTMKGFSEFLEK</sequence>
<dbReference type="KEGG" id="ipo:Ilyop_0255"/>
<dbReference type="GO" id="GO:0000287">
    <property type="term" value="F:magnesium ion binding"/>
    <property type="evidence" value="ECO:0007669"/>
    <property type="project" value="InterPro"/>
</dbReference>
<feature type="domain" description="Alpha-D-phosphohexomutase alpha/beta/alpha" evidence="9">
    <location>
        <begin position="212"/>
        <end position="317"/>
    </location>
</feature>
<feature type="domain" description="Alpha-D-phosphohexomutase alpha/beta/alpha" evidence="10">
    <location>
        <begin position="327"/>
        <end position="451"/>
    </location>
</feature>
<evidence type="ECO:0000256" key="1">
    <source>
        <dbReference type="ARBA" id="ARBA00001946"/>
    </source>
</evidence>
<dbReference type="RefSeq" id="WP_013386715.1">
    <property type="nucleotide sequence ID" value="NC_014632.1"/>
</dbReference>
<evidence type="ECO:0000256" key="3">
    <source>
        <dbReference type="ARBA" id="ARBA00022553"/>
    </source>
</evidence>
<keyword evidence="12" id="KW-1185">Reference proteome</keyword>
<dbReference type="Pfam" id="PF02880">
    <property type="entry name" value="PGM_PMM_III"/>
    <property type="match status" value="1"/>
</dbReference>
<dbReference type="GO" id="GO:0004614">
    <property type="term" value="F:phosphoglucomutase activity"/>
    <property type="evidence" value="ECO:0007669"/>
    <property type="project" value="UniProtKB-EC"/>
</dbReference>
<dbReference type="Gene3D" id="3.40.120.10">
    <property type="entry name" value="Alpha-D-Glucose-1,6-Bisphosphate, subunit A, domain 3"/>
    <property type="match status" value="3"/>
</dbReference>
<evidence type="ECO:0000313" key="12">
    <source>
        <dbReference type="Proteomes" id="UP000006875"/>
    </source>
</evidence>
<keyword evidence="3" id="KW-0597">Phosphoprotein</keyword>
<keyword evidence="5 7" id="KW-0460">Magnesium</keyword>
<dbReference type="AlphaFoldDB" id="E3HAH0"/>
<proteinExistence type="inferred from homology"/>
<keyword evidence="4 7" id="KW-0479">Metal-binding</keyword>
<evidence type="ECO:0000256" key="5">
    <source>
        <dbReference type="ARBA" id="ARBA00022842"/>
    </source>
</evidence>
<dbReference type="PROSITE" id="PS00710">
    <property type="entry name" value="PGM_PMM"/>
    <property type="match status" value="1"/>
</dbReference>
<dbReference type="Proteomes" id="UP000006875">
    <property type="component" value="Chromosome"/>
</dbReference>
<dbReference type="SUPFAM" id="SSF55957">
    <property type="entry name" value="Phosphoglucomutase, C-terminal domain"/>
    <property type="match status" value="1"/>
</dbReference>
<evidence type="ECO:0000256" key="2">
    <source>
        <dbReference type="ARBA" id="ARBA00010231"/>
    </source>
</evidence>
<dbReference type="Pfam" id="PF02878">
    <property type="entry name" value="PGM_PMM_I"/>
    <property type="match status" value="1"/>
</dbReference>
<dbReference type="HOGENOM" id="CLU_016950_0_0_0"/>
<evidence type="ECO:0000256" key="6">
    <source>
        <dbReference type="ARBA" id="ARBA00023235"/>
    </source>
</evidence>
<dbReference type="PANTHER" id="PTHR45745">
    <property type="entry name" value="PHOSPHOMANNOMUTASE 45A"/>
    <property type="match status" value="1"/>
</dbReference>
<dbReference type="GO" id="GO:0006166">
    <property type="term" value="P:purine ribonucleoside salvage"/>
    <property type="evidence" value="ECO:0007669"/>
    <property type="project" value="TreeGrafter"/>
</dbReference>
<dbReference type="GO" id="GO:0005975">
    <property type="term" value="P:carbohydrate metabolic process"/>
    <property type="evidence" value="ECO:0007669"/>
    <property type="project" value="InterPro"/>
</dbReference>
<dbReference type="SUPFAM" id="SSF53738">
    <property type="entry name" value="Phosphoglucomutase, first 3 domains"/>
    <property type="match status" value="3"/>
</dbReference>
<evidence type="ECO:0000259" key="8">
    <source>
        <dbReference type="Pfam" id="PF02878"/>
    </source>
</evidence>
<dbReference type="InterPro" id="IPR005845">
    <property type="entry name" value="A-D-PHexomutase_a/b/a-II"/>
</dbReference>